<evidence type="ECO:0000256" key="2">
    <source>
        <dbReference type="ARBA" id="ARBA00022723"/>
    </source>
</evidence>
<dbReference type="GO" id="GO:0005506">
    <property type="term" value="F:iron ion binding"/>
    <property type="evidence" value="ECO:0007669"/>
    <property type="project" value="InterPro"/>
</dbReference>
<dbReference type="GO" id="GO:0004497">
    <property type="term" value="F:monooxygenase activity"/>
    <property type="evidence" value="ECO:0007669"/>
    <property type="project" value="UniProtKB-KW"/>
</dbReference>
<evidence type="ECO:0000256" key="1">
    <source>
        <dbReference type="ARBA" id="ARBA00010617"/>
    </source>
</evidence>
<evidence type="ECO:0000256" key="6">
    <source>
        <dbReference type="PIRSR" id="PIRSR602401-1"/>
    </source>
</evidence>
<keyword evidence="9" id="KW-1185">Reference proteome</keyword>
<dbReference type="Proteomes" id="UP001251528">
    <property type="component" value="Unassembled WGS sequence"/>
</dbReference>
<dbReference type="PANTHER" id="PTHR46300:SF2">
    <property type="entry name" value="CYTOCHROME P450 MONOOXYGENASE ALNH-RELATED"/>
    <property type="match status" value="1"/>
</dbReference>
<gene>
    <name evidence="8" type="ORF">QQS21_010013</name>
</gene>
<keyword evidence="7" id="KW-1133">Transmembrane helix</keyword>
<protein>
    <recommendedName>
        <fullName evidence="10">Cytochrome P450</fullName>
    </recommendedName>
</protein>
<dbReference type="Gene3D" id="1.10.630.10">
    <property type="entry name" value="Cytochrome P450"/>
    <property type="match status" value="1"/>
</dbReference>
<dbReference type="Pfam" id="PF00067">
    <property type="entry name" value="p450"/>
    <property type="match status" value="2"/>
</dbReference>
<dbReference type="InterPro" id="IPR002401">
    <property type="entry name" value="Cyt_P450_E_grp-I"/>
</dbReference>
<evidence type="ECO:0008006" key="10">
    <source>
        <dbReference type="Google" id="ProtNLM"/>
    </source>
</evidence>
<keyword evidence="7" id="KW-0472">Membrane</keyword>
<keyword evidence="2 6" id="KW-0479">Metal-binding</keyword>
<dbReference type="PANTHER" id="PTHR46300">
    <property type="entry name" value="P450, PUTATIVE (EUROFUNG)-RELATED-RELATED"/>
    <property type="match status" value="1"/>
</dbReference>
<proteinExistence type="inferred from homology"/>
<dbReference type="GO" id="GO:0016705">
    <property type="term" value="F:oxidoreductase activity, acting on paired donors, with incorporation or reduction of molecular oxygen"/>
    <property type="evidence" value="ECO:0007669"/>
    <property type="project" value="InterPro"/>
</dbReference>
<evidence type="ECO:0000313" key="8">
    <source>
        <dbReference type="EMBL" id="KAK2592293.1"/>
    </source>
</evidence>
<comment type="cofactor">
    <cofactor evidence="6">
        <name>heme</name>
        <dbReference type="ChEBI" id="CHEBI:30413"/>
    </cofactor>
</comment>
<feature type="binding site" description="axial binding residue" evidence="6">
    <location>
        <position position="489"/>
    </location>
    <ligand>
        <name>heme</name>
        <dbReference type="ChEBI" id="CHEBI:30413"/>
    </ligand>
    <ligandPart>
        <name>Fe</name>
        <dbReference type="ChEBI" id="CHEBI:18248"/>
    </ligandPart>
</feature>
<keyword evidence="4 6" id="KW-0408">Iron</keyword>
<name>A0AAJ0CI82_9HYPO</name>
<dbReference type="AlphaFoldDB" id="A0AAJ0CI82"/>
<dbReference type="InterPro" id="IPR001128">
    <property type="entry name" value="Cyt_P450"/>
</dbReference>
<accession>A0AAJ0CI82</accession>
<keyword evidence="5" id="KW-0503">Monooxygenase</keyword>
<comment type="similarity">
    <text evidence="1">Belongs to the cytochrome P450 family.</text>
</comment>
<dbReference type="EMBL" id="JASWJB010000275">
    <property type="protein sequence ID" value="KAK2592293.1"/>
    <property type="molecule type" value="Genomic_DNA"/>
</dbReference>
<evidence type="ECO:0000256" key="7">
    <source>
        <dbReference type="SAM" id="Phobius"/>
    </source>
</evidence>
<organism evidence="8 9">
    <name type="scientific">Conoideocrella luteorostrata</name>
    <dbReference type="NCBI Taxonomy" id="1105319"/>
    <lineage>
        <taxon>Eukaryota</taxon>
        <taxon>Fungi</taxon>
        <taxon>Dikarya</taxon>
        <taxon>Ascomycota</taxon>
        <taxon>Pezizomycotina</taxon>
        <taxon>Sordariomycetes</taxon>
        <taxon>Hypocreomycetidae</taxon>
        <taxon>Hypocreales</taxon>
        <taxon>Clavicipitaceae</taxon>
        <taxon>Conoideocrella</taxon>
    </lineage>
</organism>
<evidence type="ECO:0000313" key="9">
    <source>
        <dbReference type="Proteomes" id="UP001251528"/>
    </source>
</evidence>
<keyword evidence="6" id="KW-0349">Heme</keyword>
<evidence type="ECO:0000256" key="3">
    <source>
        <dbReference type="ARBA" id="ARBA00023002"/>
    </source>
</evidence>
<feature type="transmembrane region" description="Helical" evidence="7">
    <location>
        <begin position="27"/>
        <end position="47"/>
    </location>
</feature>
<comment type="caution">
    <text evidence="8">The sequence shown here is derived from an EMBL/GenBank/DDBJ whole genome shotgun (WGS) entry which is preliminary data.</text>
</comment>
<dbReference type="GO" id="GO:0020037">
    <property type="term" value="F:heme binding"/>
    <property type="evidence" value="ECO:0007669"/>
    <property type="project" value="InterPro"/>
</dbReference>
<dbReference type="InterPro" id="IPR050364">
    <property type="entry name" value="Cytochrome_P450_fung"/>
</dbReference>
<dbReference type="SUPFAM" id="SSF48264">
    <property type="entry name" value="Cytochrome P450"/>
    <property type="match status" value="1"/>
</dbReference>
<keyword evidence="3" id="KW-0560">Oxidoreductase</keyword>
<reference evidence="8" key="1">
    <citation type="submission" date="2023-06" db="EMBL/GenBank/DDBJ databases">
        <title>Conoideocrella luteorostrata (Hypocreales: Clavicipitaceae), a potential biocontrol fungus for elongate hemlock scale in United States Christmas tree production areas.</title>
        <authorList>
            <person name="Barrett H."/>
            <person name="Lovett B."/>
            <person name="Macias A.M."/>
            <person name="Stajich J.E."/>
            <person name="Kasson M.T."/>
        </authorList>
    </citation>
    <scope>NUCLEOTIDE SEQUENCE</scope>
    <source>
        <strain evidence="8">ARSEF 14590</strain>
    </source>
</reference>
<dbReference type="InterPro" id="IPR036396">
    <property type="entry name" value="Cyt_P450_sf"/>
</dbReference>
<evidence type="ECO:0000256" key="4">
    <source>
        <dbReference type="ARBA" id="ARBA00023004"/>
    </source>
</evidence>
<evidence type="ECO:0000256" key="5">
    <source>
        <dbReference type="ARBA" id="ARBA00023033"/>
    </source>
</evidence>
<dbReference type="PRINTS" id="PR00463">
    <property type="entry name" value="EP450I"/>
</dbReference>
<keyword evidence="7" id="KW-0812">Transmembrane</keyword>
<sequence>MDGMQSFSQTADQASMFRPTITAADNYAYRVAFLLTLAACFVCAAYGGHKSRLQVPGPQGMPLFGSIFELRKGHAKTLDTWSRRYRDYFRVVLGSKEVVILNTRAAVAKTLVKQGANYQTRPEWDIWHETFVHGADTGGVLTMGTSRWTPNVSKLRKLLGPHTTAQRLPRYNHFASRRFLRLIKLLADAESDPQDLGYVLWSTTIGTVTDQLVGYIHDEEFVRLICDTEINIFRLRTLGTPLHDWVPQVRFSETLINTVTSGIRPVAKLLGLPVPQLSLNATEERSQELRLNQSMYCKQQLDGLTGRIKNGDMTPSQLGDLFRALPERLSEYDEYMLMTTLSGSGMAIGTTLNWLMGYLASHNELQERAHSAIREVYNGEVPDPYDTDRVEYLKALGLEAGRYWTPVRLGFSRETSNDSHIGDHFIPKGTMVIYNSFQINRDPAGYDCPERFVPERWMGGNQGRTDMTGVGGDKIGVSHMGHGAGRRLCLGIPNVTKTVYGVLALTLHFFKLERAELDSKAMAAAFPSFRACRQSTLDMDPIHDQVSTSDAQAVPCATGIRLTPRDPQQLAAWIRTGHQSLQDFEAPWA</sequence>